<name>G7DT75_MIXOS</name>
<dbReference type="AlphaFoldDB" id="G7DT75"/>
<feature type="compositionally biased region" description="Basic and acidic residues" evidence="1">
    <location>
        <begin position="16"/>
        <end position="28"/>
    </location>
</feature>
<reference evidence="2 3" key="1">
    <citation type="journal article" date="2011" name="J. Gen. Appl. Microbiol.">
        <title>Draft genome sequencing of the enigmatic basidiomycete Mixia osmundae.</title>
        <authorList>
            <person name="Nishida H."/>
            <person name="Nagatsuka Y."/>
            <person name="Sugiyama J."/>
        </authorList>
    </citation>
    <scope>NUCLEOTIDE SEQUENCE [LARGE SCALE GENOMIC DNA]</scope>
    <source>
        <strain evidence="3">CBS 9802 / IAM 14324 / JCM 22182 / KY 12970</strain>
    </source>
</reference>
<reference evidence="2 3" key="2">
    <citation type="journal article" date="2012" name="Open Biol.">
        <title>Characteristics of nucleosomes and linker DNA regions on the genome of the basidiomycete Mixia osmundae revealed by mono- and dinucleosome mapping.</title>
        <authorList>
            <person name="Nishida H."/>
            <person name="Kondo S."/>
            <person name="Matsumoto T."/>
            <person name="Suzuki Y."/>
            <person name="Yoshikawa H."/>
            <person name="Taylor T.D."/>
            <person name="Sugiyama J."/>
        </authorList>
    </citation>
    <scope>NUCLEOTIDE SEQUENCE [LARGE SCALE GENOMIC DNA]</scope>
    <source>
        <strain evidence="3">CBS 9802 / IAM 14324 / JCM 22182 / KY 12970</strain>
    </source>
</reference>
<organism evidence="2 3">
    <name type="scientific">Mixia osmundae (strain CBS 9802 / IAM 14324 / JCM 22182 / KY 12970)</name>
    <dbReference type="NCBI Taxonomy" id="764103"/>
    <lineage>
        <taxon>Eukaryota</taxon>
        <taxon>Fungi</taxon>
        <taxon>Dikarya</taxon>
        <taxon>Basidiomycota</taxon>
        <taxon>Pucciniomycotina</taxon>
        <taxon>Mixiomycetes</taxon>
        <taxon>Mixiales</taxon>
        <taxon>Mixiaceae</taxon>
        <taxon>Mixia</taxon>
    </lineage>
</organism>
<comment type="caution">
    <text evidence="2">The sequence shown here is derived from an EMBL/GenBank/DDBJ whole genome shotgun (WGS) entry which is preliminary data.</text>
</comment>
<dbReference type="InParanoid" id="G7DT75"/>
<evidence type="ECO:0000313" key="2">
    <source>
        <dbReference type="EMBL" id="GAA93954.1"/>
    </source>
</evidence>
<keyword evidence="3" id="KW-1185">Reference proteome</keyword>
<accession>G7DT75</accession>
<evidence type="ECO:0000313" key="3">
    <source>
        <dbReference type="Proteomes" id="UP000009131"/>
    </source>
</evidence>
<gene>
    <name evidence="2" type="primary">Mo00600</name>
    <name evidence="2" type="ORF">E5Q_00600</name>
</gene>
<sequence>MSAMPAWQRQRLRAPSPRERRFVREQAERLQQTRLTANANRLASKGRA</sequence>
<dbReference type="EMBL" id="BABT02000025">
    <property type="protein sequence ID" value="GAA93954.1"/>
    <property type="molecule type" value="Genomic_DNA"/>
</dbReference>
<dbReference type="HOGENOM" id="CLU_3160135_0_0_1"/>
<dbReference type="Proteomes" id="UP000009131">
    <property type="component" value="Unassembled WGS sequence"/>
</dbReference>
<proteinExistence type="predicted"/>
<evidence type="ECO:0000256" key="1">
    <source>
        <dbReference type="SAM" id="MobiDB-lite"/>
    </source>
</evidence>
<feature type="compositionally biased region" description="Polar residues" evidence="1">
    <location>
        <begin position="29"/>
        <end position="41"/>
    </location>
</feature>
<protein>
    <submittedName>
        <fullName evidence="2">Uncharacterized protein</fullName>
    </submittedName>
</protein>
<feature type="region of interest" description="Disordered" evidence="1">
    <location>
        <begin position="1"/>
        <end position="48"/>
    </location>
</feature>